<keyword evidence="2" id="KW-0472">Membrane</keyword>
<evidence type="ECO:0000313" key="3">
    <source>
        <dbReference type="EMBL" id="CAG8459088.1"/>
    </source>
</evidence>
<evidence type="ECO:0000313" key="4">
    <source>
        <dbReference type="Proteomes" id="UP000789508"/>
    </source>
</evidence>
<feature type="compositionally biased region" description="Polar residues" evidence="1">
    <location>
        <begin position="1"/>
        <end position="13"/>
    </location>
</feature>
<dbReference type="InterPro" id="IPR021369">
    <property type="entry name" value="DUF2985"/>
</dbReference>
<feature type="region of interest" description="Disordered" evidence="1">
    <location>
        <begin position="1"/>
        <end position="29"/>
    </location>
</feature>
<keyword evidence="4" id="KW-1185">Reference proteome</keyword>
<dbReference type="AlphaFoldDB" id="A0A9N8VQW7"/>
<keyword evidence="2" id="KW-0812">Transmembrane</keyword>
<organism evidence="3 4">
    <name type="scientific">Ambispora leptoticha</name>
    <dbReference type="NCBI Taxonomy" id="144679"/>
    <lineage>
        <taxon>Eukaryota</taxon>
        <taxon>Fungi</taxon>
        <taxon>Fungi incertae sedis</taxon>
        <taxon>Mucoromycota</taxon>
        <taxon>Glomeromycotina</taxon>
        <taxon>Glomeromycetes</taxon>
        <taxon>Archaeosporales</taxon>
        <taxon>Ambisporaceae</taxon>
        <taxon>Ambispora</taxon>
    </lineage>
</organism>
<reference evidence="3" key="1">
    <citation type="submission" date="2021-06" db="EMBL/GenBank/DDBJ databases">
        <authorList>
            <person name="Kallberg Y."/>
            <person name="Tangrot J."/>
            <person name="Rosling A."/>
        </authorList>
    </citation>
    <scope>NUCLEOTIDE SEQUENCE</scope>
    <source>
        <strain evidence="3">FL130A</strain>
    </source>
</reference>
<gene>
    <name evidence="3" type="ORF">ALEPTO_LOCUS1440</name>
</gene>
<feature type="transmembrane region" description="Helical" evidence="2">
    <location>
        <begin position="218"/>
        <end position="245"/>
    </location>
</feature>
<keyword evidence="2" id="KW-1133">Transmembrane helix</keyword>
<dbReference type="Proteomes" id="UP000789508">
    <property type="component" value="Unassembled WGS sequence"/>
</dbReference>
<evidence type="ECO:0000256" key="1">
    <source>
        <dbReference type="SAM" id="MobiDB-lite"/>
    </source>
</evidence>
<accession>A0A9N8VQW7</accession>
<evidence type="ECO:0000256" key="2">
    <source>
        <dbReference type="SAM" id="Phobius"/>
    </source>
</evidence>
<dbReference type="Pfam" id="PF11204">
    <property type="entry name" value="DUF2985"/>
    <property type="match status" value="1"/>
</dbReference>
<dbReference type="EMBL" id="CAJVPS010000157">
    <property type="protein sequence ID" value="CAG8459088.1"/>
    <property type="molecule type" value="Genomic_DNA"/>
</dbReference>
<protein>
    <submittedName>
        <fullName evidence="3">12989_t:CDS:1</fullName>
    </submittedName>
</protein>
<sequence>MTENKIITFSQSNKIDDHEKQQQTSRNNNVNTIINMAERLSPQAHEEIYNSLPTSTNQRNHPHSSSRPSLISKISSAKSLSVPRDEQQSTSMTPEEITTSLKENVIEALKNPIVIAIVILAVIVIVVGGALILMELNLLTLSNEVQHAFWIEVLSQVLNAIFTLLTIVTVHSRLIPFRQALQLQYNIDGDNEEIKTERLRIIKKYVGWYDPEKDSMQLLLWVLGLINLNTVAQAVITCFLWGFSAYDGYGHIVFRTISSMHRPNSVLYCFVAVAILTSIVSGILILSRVTKHRQHPSPQHNHNSIDNTPVIVVNGDASSPITVVIPPEEISTTPY</sequence>
<feature type="transmembrane region" description="Helical" evidence="2">
    <location>
        <begin position="113"/>
        <end position="136"/>
    </location>
</feature>
<name>A0A9N8VQW7_9GLOM</name>
<comment type="caution">
    <text evidence="3">The sequence shown here is derived from an EMBL/GenBank/DDBJ whole genome shotgun (WGS) entry which is preliminary data.</text>
</comment>
<feature type="transmembrane region" description="Helical" evidence="2">
    <location>
        <begin position="265"/>
        <end position="286"/>
    </location>
</feature>
<feature type="region of interest" description="Disordered" evidence="1">
    <location>
        <begin position="76"/>
        <end position="95"/>
    </location>
</feature>
<feature type="transmembrane region" description="Helical" evidence="2">
    <location>
        <begin position="148"/>
        <end position="170"/>
    </location>
</feature>
<proteinExistence type="predicted"/>
<dbReference type="OrthoDB" id="3365211at2759"/>